<accession>A0AAU9KCJ6</accession>
<evidence type="ECO:0000313" key="3">
    <source>
        <dbReference type="Proteomes" id="UP001162131"/>
    </source>
</evidence>
<name>A0AAU9KCJ6_9CILI</name>
<protein>
    <recommendedName>
        <fullName evidence="1">EGF-like domain-containing protein</fullName>
    </recommendedName>
</protein>
<feature type="domain" description="EGF-like" evidence="1">
    <location>
        <begin position="210"/>
        <end position="271"/>
    </location>
</feature>
<proteinExistence type="predicted"/>
<reference evidence="2" key="1">
    <citation type="submission" date="2021-09" db="EMBL/GenBank/DDBJ databases">
        <authorList>
            <consortium name="AG Swart"/>
            <person name="Singh M."/>
            <person name="Singh A."/>
            <person name="Seah K."/>
            <person name="Emmerich C."/>
        </authorList>
    </citation>
    <scope>NUCLEOTIDE SEQUENCE</scope>
    <source>
        <strain evidence="2">ATCC30299</strain>
    </source>
</reference>
<feature type="domain" description="EGF-like" evidence="1">
    <location>
        <begin position="177"/>
        <end position="209"/>
    </location>
</feature>
<evidence type="ECO:0000313" key="2">
    <source>
        <dbReference type="EMBL" id="CAG9335728.1"/>
    </source>
</evidence>
<feature type="domain" description="EGF-like" evidence="1">
    <location>
        <begin position="22"/>
        <end position="53"/>
    </location>
</feature>
<feature type="domain" description="EGF-like" evidence="1">
    <location>
        <begin position="83"/>
        <end position="113"/>
    </location>
</feature>
<dbReference type="PANTHER" id="PTHR15332">
    <property type="entry name" value="PROPROTEIN CONVERTASE SUBTILISIN_KEXIN TYPE 5-LIKE"/>
    <property type="match status" value="1"/>
</dbReference>
<dbReference type="SMART" id="SM00261">
    <property type="entry name" value="FU"/>
    <property type="match status" value="5"/>
</dbReference>
<feature type="domain" description="EGF-like" evidence="1">
    <location>
        <begin position="435"/>
        <end position="476"/>
    </location>
</feature>
<dbReference type="PANTHER" id="PTHR15332:SF175">
    <property type="entry name" value="PROPROTEIN CONVERTASE SUBTILISIN_KEXIN TYPE 5-LIKE"/>
    <property type="match status" value="1"/>
</dbReference>
<dbReference type="Gene3D" id="2.10.220.10">
    <property type="entry name" value="Hormone Receptor, Insulin-like Growth Factor Receptor 1, Chain A, domain 2"/>
    <property type="match status" value="2"/>
</dbReference>
<feature type="domain" description="EGF-like" evidence="1">
    <location>
        <begin position="272"/>
        <end position="302"/>
    </location>
</feature>
<dbReference type="SMART" id="SM00181">
    <property type="entry name" value="EGF"/>
    <property type="match status" value="6"/>
</dbReference>
<keyword evidence="3" id="KW-1185">Reference proteome</keyword>
<gene>
    <name evidence="2" type="ORF">BSTOLATCC_MIC64191</name>
</gene>
<dbReference type="EMBL" id="CAJZBQ010000062">
    <property type="protein sequence ID" value="CAG9335728.1"/>
    <property type="molecule type" value="Genomic_DNA"/>
</dbReference>
<organism evidence="2 3">
    <name type="scientific">Blepharisma stoltei</name>
    <dbReference type="NCBI Taxonomy" id="1481888"/>
    <lineage>
        <taxon>Eukaryota</taxon>
        <taxon>Sar</taxon>
        <taxon>Alveolata</taxon>
        <taxon>Ciliophora</taxon>
        <taxon>Postciliodesmatophora</taxon>
        <taxon>Heterotrichea</taxon>
        <taxon>Heterotrichida</taxon>
        <taxon>Blepharismidae</taxon>
        <taxon>Blepharisma</taxon>
    </lineage>
</organism>
<dbReference type="InterPro" id="IPR006212">
    <property type="entry name" value="Furin_repeat"/>
</dbReference>
<comment type="caution">
    <text evidence="2">The sequence shown here is derived from an EMBL/GenBank/DDBJ whole genome shotgun (WGS) entry which is preliminary data.</text>
</comment>
<evidence type="ECO:0000259" key="1">
    <source>
        <dbReference type="SMART" id="SM00181"/>
    </source>
</evidence>
<dbReference type="InterPro" id="IPR000742">
    <property type="entry name" value="EGF"/>
</dbReference>
<dbReference type="InterPro" id="IPR009030">
    <property type="entry name" value="Growth_fac_rcpt_cys_sf"/>
</dbReference>
<sequence>MLKLRIKSLNKKAKLIDQLIYACQSPCATCQTTTTYCLTCIDTFLEADAGICKCKDPNASYEASDNACVCNPKYFESNDICASCNTECATCDIIASNCTSCADGYFNQDDLCIACSSPCATCSESATTCLSCDDPNNMVLSGGVCGCKSSHATFDPTQKICVCDIGYYLDATNICQPCINPCQTCIGSGTVCESCVPGYFLENGNTECTKCESPCETCTGTAETCNSCVDPIDLKLVDNTCVCNDKNAEFNVTSGSCECDPGFYSSNNNCVACAVGCEDCDSKGDCNECSIGYYLNKNEVCVACASGCEECGSATTCEKCIDQHNTKLANGICTCITAKATFNTEGMCECQDGLFNNTETDTCVSCPSNCEVCTSANECNQCWDPTMTKSATGACACSFQNQYFNETTHLCECPSHQYLNAASKQCSACGEGCDICTDAKTCETCFDPDHMTNNQDGTCNCTSSKQEFSEKNERCRDTDSGAYDLTFTWILLVISIALSAF</sequence>
<dbReference type="SUPFAM" id="SSF57184">
    <property type="entry name" value="Growth factor receptor domain"/>
    <property type="match status" value="4"/>
</dbReference>
<dbReference type="Proteomes" id="UP001162131">
    <property type="component" value="Unassembled WGS sequence"/>
</dbReference>
<dbReference type="AlphaFoldDB" id="A0AAU9KCJ6"/>